<proteinExistence type="predicted"/>
<dbReference type="EMBL" id="CP017244">
    <property type="protein sequence ID" value="APO78044.1"/>
    <property type="molecule type" value="Genomic_DNA"/>
</dbReference>
<feature type="compositionally biased region" description="Basic and acidic residues" evidence="1">
    <location>
        <begin position="34"/>
        <end position="48"/>
    </location>
</feature>
<accession>A0A1L5PD40</accession>
<sequence>MEDAMDRRAKLSTGTSDRPSKETIAGSGPGIPDDSGRKVEPTDEEAKGKKTSLLNDRRDDLKDKLDEQIDLPQRGSP</sequence>
<geneLocation type="plasmid" evidence="3">
    <name>prsp8c3c</name>
</geneLocation>
<protein>
    <submittedName>
        <fullName evidence="2">Uncharacterized protein</fullName>
    </submittedName>
</protein>
<evidence type="ECO:0000313" key="2">
    <source>
        <dbReference type="EMBL" id="APO78044.1"/>
    </source>
</evidence>
<gene>
    <name evidence="2" type="ORF">AM571_PC00304</name>
</gene>
<keyword evidence="2" id="KW-0614">Plasmid</keyword>
<dbReference type="Proteomes" id="UP000185109">
    <property type="component" value="Plasmid pRsp8C3c"/>
</dbReference>
<feature type="compositionally biased region" description="Basic and acidic residues" evidence="1">
    <location>
        <begin position="55"/>
        <end position="67"/>
    </location>
</feature>
<reference evidence="2 3" key="1">
    <citation type="submission" date="2016-09" db="EMBL/GenBank/DDBJ databases">
        <title>The complete genome sequences of Rhizobium gallicum, symbiovars gallicum and phaseoli, symbionts associated to common bean (Phaseolus vulgaris).</title>
        <authorList>
            <person name="Bustos P."/>
            <person name="Santamaria R.I."/>
            <person name="Perez-Carrascal O.M."/>
            <person name="Juarez S."/>
            <person name="Lozano L."/>
            <person name="Martinez-Flores I."/>
            <person name="Martinez-Romero E."/>
            <person name="Cevallos M."/>
            <person name="Romero D."/>
            <person name="Davila G."/>
            <person name="Gonzalez V."/>
        </authorList>
    </citation>
    <scope>NUCLEOTIDE SEQUENCE [LARGE SCALE GENOMIC DNA]</scope>
    <source>
        <strain evidence="2 3">8C-3</strain>
        <plasmid evidence="3">Plasmid prsp8c3c</plasmid>
    </source>
</reference>
<name>A0A1L5PD40_RHIET</name>
<organism evidence="2 3">
    <name type="scientific">Rhizobium etli 8C-3</name>
    <dbReference type="NCBI Taxonomy" id="538025"/>
    <lineage>
        <taxon>Bacteria</taxon>
        <taxon>Pseudomonadati</taxon>
        <taxon>Pseudomonadota</taxon>
        <taxon>Alphaproteobacteria</taxon>
        <taxon>Hyphomicrobiales</taxon>
        <taxon>Rhizobiaceae</taxon>
        <taxon>Rhizobium/Agrobacterium group</taxon>
        <taxon>Rhizobium</taxon>
    </lineage>
</organism>
<evidence type="ECO:0000256" key="1">
    <source>
        <dbReference type="SAM" id="MobiDB-lite"/>
    </source>
</evidence>
<feature type="region of interest" description="Disordered" evidence="1">
    <location>
        <begin position="1"/>
        <end position="77"/>
    </location>
</feature>
<evidence type="ECO:0000313" key="3">
    <source>
        <dbReference type="Proteomes" id="UP000185109"/>
    </source>
</evidence>
<dbReference type="AlphaFoldDB" id="A0A1L5PD40"/>